<sequence length="328" mass="37834">MAVRSKELTVSEVSNIWSSYLKNSMELQFFTYFLQTAQDRKVRKIVGRLLHQSGKNLKQLQDFFHKESMSVPIGFTDEDININAGKVFSDHFILFFCHDITQLSLNTYPSALGESTRKDIRDYFEITLKFTLKIQNEIVDLMLSKGIYPKPPKIKLDDRIDFARSIQYLNGFKGGSRALNAPEIANLSRLIHRAQFSKKIFASFSHISQRKEMRDHFSKGRALIEDVLRSLQEVMDKEYIPVSSVKELTRYDVDIPPFSEKMMLFFVNTCIGIFCFTMISQAMTSSLRSDIIMKLLGISKNMSLYYGKGLMIAIKQKWLEQPPQAAGR</sequence>
<gene>
    <name evidence="1" type="ORF">OD459_15090</name>
</gene>
<accession>A0AA46SHK5</accession>
<dbReference type="Gene3D" id="1.20.1260.10">
    <property type="match status" value="2"/>
</dbReference>
<dbReference type="EMBL" id="CP107027">
    <property type="protein sequence ID" value="UYG93534.1"/>
    <property type="molecule type" value="Genomic_DNA"/>
</dbReference>
<proteinExistence type="predicted"/>
<dbReference type="Pfam" id="PF11553">
    <property type="entry name" value="DUF3231"/>
    <property type="match status" value="2"/>
</dbReference>
<dbReference type="InterPro" id="IPR021617">
    <property type="entry name" value="DUF3231"/>
</dbReference>
<name>A0AA46SHK5_CYTFI</name>
<dbReference type="Proteomes" id="UP001163104">
    <property type="component" value="Chromosome"/>
</dbReference>
<organism evidence="1 2">
    <name type="scientific">Cytobacillus firmus</name>
    <name type="common">Bacillus firmus</name>
    <dbReference type="NCBI Taxonomy" id="1399"/>
    <lineage>
        <taxon>Bacteria</taxon>
        <taxon>Bacillati</taxon>
        <taxon>Bacillota</taxon>
        <taxon>Bacilli</taxon>
        <taxon>Bacillales</taxon>
        <taxon>Bacillaceae</taxon>
        <taxon>Cytobacillus</taxon>
    </lineage>
</organism>
<evidence type="ECO:0000313" key="1">
    <source>
        <dbReference type="EMBL" id="UYG93534.1"/>
    </source>
</evidence>
<dbReference type="RefSeq" id="WP_263599183.1">
    <property type="nucleotide sequence ID" value="NZ_CP107027.1"/>
</dbReference>
<protein>
    <submittedName>
        <fullName evidence="1">DUF3231 family protein</fullName>
    </submittedName>
</protein>
<evidence type="ECO:0000313" key="2">
    <source>
        <dbReference type="Proteomes" id="UP001163104"/>
    </source>
</evidence>
<dbReference type="InterPro" id="IPR012347">
    <property type="entry name" value="Ferritin-like"/>
</dbReference>
<dbReference type="AlphaFoldDB" id="A0AA46SHK5"/>
<reference evidence="1" key="1">
    <citation type="submission" date="2022-10" db="EMBL/GenBank/DDBJ databases">
        <title>Mechanism of multi-heavy metal repair in Cytobacillus Firmus M7.</title>
        <authorList>
            <person name="Li X."/>
            <person name="Yu C."/>
        </authorList>
    </citation>
    <scope>NUCLEOTIDE SEQUENCE</scope>
    <source>
        <strain evidence="1">M7</strain>
    </source>
</reference>